<accession>A0A9D0ZKX5</accession>
<evidence type="ECO:0000259" key="1">
    <source>
        <dbReference type="Pfam" id="PF01261"/>
    </source>
</evidence>
<organism evidence="2 3">
    <name type="scientific">Candidatus Pullichristensenella stercorigallinarum</name>
    <dbReference type="NCBI Taxonomy" id="2840909"/>
    <lineage>
        <taxon>Bacteria</taxon>
        <taxon>Bacillati</taxon>
        <taxon>Bacillota</taxon>
        <taxon>Clostridia</taxon>
        <taxon>Candidatus Pullichristensenella</taxon>
    </lineage>
</organism>
<reference evidence="2" key="2">
    <citation type="journal article" date="2021" name="PeerJ">
        <title>Extensive microbial diversity within the chicken gut microbiome revealed by metagenomics and culture.</title>
        <authorList>
            <person name="Gilroy R."/>
            <person name="Ravi A."/>
            <person name="Getino M."/>
            <person name="Pursley I."/>
            <person name="Horton D.L."/>
            <person name="Alikhan N.F."/>
            <person name="Baker D."/>
            <person name="Gharbi K."/>
            <person name="Hall N."/>
            <person name="Watson M."/>
            <person name="Adriaenssens E.M."/>
            <person name="Foster-Nyarko E."/>
            <person name="Jarju S."/>
            <person name="Secka A."/>
            <person name="Antonio M."/>
            <person name="Oren A."/>
            <person name="Chaudhuri R.R."/>
            <person name="La Ragione R."/>
            <person name="Hildebrand F."/>
            <person name="Pallen M.J."/>
        </authorList>
    </citation>
    <scope>NUCLEOTIDE SEQUENCE</scope>
    <source>
        <strain evidence="2">ChiSjej6B24-2974</strain>
    </source>
</reference>
<dbReference type="SUPFAM" id="SSF51658">
    <property type="entry name" value="Xylose isomerase-like"/>
    <property type="match status" value="1"/>
</dbReference>
<dbReference type="Proteomes" id="UP000824260">
    <property type="component" value="Unassembled WGS sequence"/>
</dbReference>
<comment type="caution">
    <text evidence="2">The sequence shown here is derived from an EMBL/GenBank/DDBJ whole genome shotgun (WGS) entry which is preliminary data.</text>
</comment>
<feature type="domain" description="Xylose isomerase-like TIM barrel" evidence="1">
    <location>
        <begin position="21"/>
        <end position="291"/>
    </location>
</feature>
<evidence type="ECO:0000313" key="3">
    <source>
        <dbReference type="Proteomes" id="UP000824260"/>
    </source>
</evidence>
<protein>
    <submittedName>
        <fullName evidence="2">Sugar phosphate isomerase/epimerase</fullName>
    </submittedName>
</protein>
<reference evidence="2" key="1">
    <citation type="submission" date="2020-10" db="EMBL/GenBank/DDBJ databases">
        <authorList>
            <person name="Gilroy R."/>
        </authorList>
    </citation>
    <scope>NUCLEOTIDE SEQUENCE</scope>
    <source>
        <strain evidence="2">ChiSjej6B24-2974</strain>
    </source>
</reference>
<dbReference type="InterPro" id="IPR013022">
    <property type="entry name" value="Xyl_isomerase-like_TIM-brl"/>
</dbReference>
<dbReference type="EMBL" id="DVFZ01000049">
    <property type="protein sequence ID" value="HIQ82425.1"/>
    <property type="molecule type" value="Genomic_DNA"/>
</dbReference>
<dbReference type="Gene3D" id="3.20.20.150">
    <property type="entry name" value="Divalent-metal-dependent TIM barrel enzymes"/>
    <property type="match status" value="1"/>
</dbReference>
<gene>
    <name evidence="2" type="ORF">IAA52_04925</name>
</gene>
<proteinExistence type="predicted"/>
<dbReference type="AlphaFoldDB" id="A0A9D0ZKX5"/>
<dbReference type="PANTHER" id="PTHR12110">
    <property type="entry name" value="HYDROXYPYRUVATE ISOMERASE"/>
    <property type="match status" value="1"/>
</dbReference>
<evidence type="ECO:0000313" key="2">
    <source>
        <dbReference type="EMBL" id="HIQ82425.1"/>
    </source>
</evidence>
<name>A0A9D0ZKX5_9FIRM</name>
<dbReference type="InterPro" id="IPR050312">
    <property type="entry name" value="IolE/XylAMocC-like"/>
</dbReference>
<sequence length="344" mass="38617">MKIGCLINVFCETPFADVLSFCKTIGLEMVEIGCGAIPGLHHCDAEALLKDDEAFKTFKSTVERSGLGISAFACHANPVHPVKEIAERFDRIMRSGVLLAEKMGVDTLVTFSGAPADCPESTRPNWVTHVFPYDGIATLDYQWNKCLIPYWRDFSKFAKQHGVRIAIEMHPGWAVSDPESLICLRENCGDNIGANFDPSHLIWHGVDCPTAIRKLKGMIYHFHAKDTLVDEEEMGKNGFFTHSGPICEGPRPFQFKIPTYGTGDLYWKKMLTALRESGYDGTLSIEHEDTEFGQFDGVIRAYEILHSMIYREPAAHCAWKASIKDYQSTFLPEYLAAQKEAKHV</sequence>
<dbReference type="Pfam" id="PF01261">
    <property type="entry name" value="AP_endonuc_2"/>
    <property type="match status" value="1"/>
</dbReference>
<dbReference type="GO" id="GO:0016853">
    <property type="term" value="F:isomerase activity"/>
    <property type="evidence" value="ECO:0007669"/>
    <property type="project" value="UniProtKB-KW"/>
</dbReference>
<dbReference type="InterPro" id="IPR036237">
    <property type="entry name" value="Xyl_isomerase-like_sf"/>
</dbReference>
<dbReference type="PANTHER" id="PTHR12110:SF21">
    <property type="entry name" value="XYLOSE ISOMERASE-LIKE TIM BARREL DOMAIN-CONTAINING PROTEIN"/>
    <property type="match status" value="1"/>
</dbReference>
<keyword evidence="2" id="KW-0413">Isomerase</keyword>